<comment type="caution">
    <text evidence="2">The sequence shown here is derived from an EMBL/GenBank/DDBJ whole genome shotgun (WGS) entry which is preliminary data.</text>
</comment>
<sequence>MVSLRIESSLYPSGRGVGNALVMAAVAYAREQNIKIHQVCPFGKMLFKKTNLLGWCDLLKGYLKSNIRL</sequence>
<evidence type="ECO:0000313" key="3">
    <source>
        <dbReference type="Proteomes" id="UP000563094"/>
    </source>
</evidence>
<dbReference type="Gene3D" id="3.40.630.30">
    <property type="match status" value="1"/>
</dbReference>
<keyword evidence="3" id="KW-1185">Reference proteome</keyword>
<name>A0A839GQN1_9BACT</name>
<dbReference type="EMBL" id="JACJIQ010000006">
    <property type="protein sequence ID" value="MBA9077207.1"/>
    <property type="molecule type" value="Genomic_DNA"/>
</dbReference>
<dbReference type="InterPro" id="IPR031165">
    <property type="entry name" value="GNAT_YJDJ"/>
</dbReference>
<dbReference type="SUPFAM" id="SSF55729">
    <property type="entry name" value="Acyl-CoA N-acyltransferases (Nat)"/>
    <property type="match status" value="1"/>
</dbReference>
<feature type="domain" description="N-acetyltransferase" evidence="1">
    <location>
        <begin position="1"/>
        <end position="60"/>
    </location>
</feature>
<dbReference type="RefSeq" id="WP_182512811.1">
    <property type="nucleotide sequence ID" value="NZ_JACJIQ010000006.1"/>
</dbReference>
<organism evidence="2 3">
    <name type="scientific">Rufibacter quisquiliarum</name>
    <dbReference type="NCBI Taxonomy" id="1549639"/>
    <lineage>
        <taxon>Bacteria</taxon>
        <taxon>Pseudomonadati</taxon>
        <taxon>Bacteroidota</taxon>
        <taxon>Cytophagia</taxon>
        <taxon>Cytophagales</taxon>
        <taxon>Hymenobacteraceae</taxon>
        <taxon>Rufibacter</taxon>
    </lineage>
</organism>
<dbReference type="InterPro" id="IPR016181">
    <property type="entry name" value="Acyl_CoA_acyltransferase"/>
</dbReference>
<dbReference type="Proteomes" id="UP000563094">
    <property type="component" value="Unassembled WGS sequence"/>
</dbReference>
<evidence type="ECO:0000259" key="1">
    <source>
        <dbReference type="PROSITE" id="PS51729"/>
    </source>
</evidence>
<protein>
    <recommendedName>
        <fullName evidence="1">N-acetyltransferase domain-containing protein</fullName>
    </recommendedName>
</protein>
<dbReference type="AlphaFoldDB" id="A0A839GQN1"/>
<dbReference type="PROSITE" id="PS51729">
    <property type="entry name" value="GNAT_YJDJ"/>
    <property type="match status" value="1"/>
</dbReference>
<gene>
    <name evidence="2" type="ORF">FHS90_001918</name>
</gene>
<evidence type="ECO:0000313" key="2">
    <source>
        <dbReference type="EMBL" id="MBA9077207.1"/>
    </source>
</evidence>
<accession>A0A839GQN1</accession>
<dbReference type="Pfam" id="PF14542">
    <property type="entry name" value="Acetyltransf_CG"/>
    <property type="match status" value="1"/>
</dbReference>
<proteinExistence type="predicted"/>
<reference evidence="2 3" key="1">
    <citation type="submission" date="2020-08" db="EMBL/GenBank/DDBJ databases">
        <title>Genomic Encyclopedia of Type Strains, Phase IV (KMG-IV): sequencing the most valuable type-strain genomes for metagenomic binning, comparative biology and taxonomic classification.</title>
        <authorList>
            <person name="Goeker M."/>
        </authorList>
    </citation>
    <scope>NUCLEOTIDE SEQUENCE [LARGE SCALE GENOMIC DNA]</scope>
    <source>
        <strain evidence="2 3">DSM 29854</strain>
    </source>
</reference>